<dbReference type="Proteomes" id="UP000007652">
    <property type="component" value="Unassembled WGS sequence"/>
</dbReference>
<sequence>MKQNRWIIERAGLINFWYYDEEEFNFSDGRLLLRGANGSGKSVTMQSFIPLLLDGNKSPERLDPFGSKARRIENYLLGDEGSELEERTSYLYMEFKKKESGNYITIGMGFKAQRGKPIQSWGFAITDGRRIGHNFFLYKDIGDKVPLSKKELENRIGGGGRVVEAQKDYMKMVNDLLFGYEDIDDYDELIKLLVQLRSPKLSKEFRPTVIYEILENSLQPLSDDDLRPMSEAIENMDNIKIRLDELKESKKAAEKIKDVYDKYNRFMLLDKAKNLINIYNEYQKLLKNKQELEGSKENSKKEFETASKNIDELKIKQAFYENKKRQLEVHDSLKIKEKIKEVEDFIESLKKQKHEKISQEETKRQRERQLQFELNKLKDNKEILLKKVEDIILQMDDLYLEFDFDEQVFLKDELKNNIEVEYNFSFVKEKLSKHIKNLEEAKEGIEELERINKLYDEALKVLERAKQEKDYKEKKLDEAKLLLEEIKEELIEKIYKWHKENNELILSDETLVKISQVINNFNKDSSFDEVIVLLRDEFNKVEFLLNSQILKLKFQKESLEEKIKELNEKIAEWKNKKDPEPERKEAVIKNRERLKKENIPFIPFYKAVDFVDGLSEEIKSYIESALCDMGVLDALIVPKQYKEKIFEMDKDMADKYIFPSPAYLMHDLTQFLKVDKIDVDGIKEEDIVNSLKSIMIDEGSATYLNEKGEYSIGILKGKTNITEGVKFIGSSARKRYREIIIKDLEEQKSQLEREIQTIKEELEMIYQKLEILKKELNSFPRPDDLKIAINTVTAAEFELEKAIEDISIKEKEEIKIFERLKEIKQRVYELTNKINLKADLDTFKSALEASREYRELLYELENSHRKFLQNKENLKAAEENLKLIQEDIEIIIYDLNSIKLKLKEQELLLDSLKEQLKISNYEEIKNEIEDCIKNLREIPSLIEKEVEKRAKEEERYTKAIKELEEIDNKIKRKEILFNLHQDAFKEEYALGFIETPKDEDTIKLAQRIIKEIKQEDKQREDYINSLYSKFNENSPYLREYILKMDTIFEKNIDTEDEDIKEALFKTKRLAIRGKVRGREVDLYDLLEFIEEGINENENLLRESDRQLFEDILVNNISKKIRSKIYHAQEWVKKMNKLMESMDTSSGLSFSLRWSSKKAEGENQLDTNELVELLRQEGSIMKIEDLNKLSQHFRAKINEARRIQEELGKAKSFHSIIKEILDYRKWFEFKLYYKRSGQNPKELTNNAFYQFSGGEKAMAMYVPLFSAVYARYEGARMDCPRIISLDEAFAGVDERNIRDMFRLLTELELDFIVNSQILWGDYDTVPSLSICELIRQDNADFVTVIRYHWNGKVKELVC</sequence>
<feature type="domain" description="Endonuclease GajA/Old nuclease/RecF-like AAA" evidence="2">
    <location>
        <begin position="14"/>
        <end position="400"/>
    </location>
</feature>
<feature type="coiled-coil region" evidence="1">
    <location>
        <begin position="428"/>
        <end position="492"/>
    </location>
</feature>
<keyword evidence="1" id="KW-0175">Coiled coil</keyword>
<dbReference type="Gene3D" id="3.40.50.300">
    <property type="entry name" value="P-loop containing nucleotide triphosphate hydrolases"/>
    <property type="match status" value="2"/>
</dbReference>
<dbReference type="InterPro" id="IPR013496">
    <property type="entry name" value="CHP02680"/>
</dbReference>
<dbReference type="Pfam" id="PF13175">
    <property type="entry name" value="AAA_15"/>
    <property type="match status" value="1"/>
</dbReference>
<dbReference type="STRING" id="857293.CAAU_0243"/>
<feature type="coiled-coil region" evidence="1">
    <location>
        <begin position="549"/>
        <end position="576"/>
    </location>
</feature>
<dbReference type="InterPro" id="IPR041685">
    <property type="entry name" value="AAA_GajA/Old/RecF-like"/>
</dbReference>
<dbReference type="OrthoDB" id="9776649at2"/>
<keyword evidence="4" id="KW-1185">Reference proteome</keyword>
<dbReference type="Pfam" id="PF13558">
    <property type="entry name" value="SbcC_Walker_B"/>
    <property type="match status" value="1"/>
</dbReference>
<protein>
    <recommendedName>
        <fullName evidence="2">Endonuclease GajA/Old nuclease/RecF-like AAA domain-containing protein</fullName>
    </recommendedName>
</protein>
<feature type="coiled-coil region" evidence="1">
    <location>
        <begin position="734"/>
        <end position="775"/>
    </location>
</feature>
<feature type="coiled-coil region" evidence="1">
    <location>
        <begin position="229"/>
        <end position="394"/>
    </location>
</feature>
<evidence type="ECO:0000259" key="2">
    <source>
        <dbReference type="Pfam" id="PF13175"/>
    </source>
</evidence>
<dbReference type="eggNOG" id="COG1196">
    <property type="taxonomic scope" value="Bacteria"/>
</dbReference>
<dbReference type="SUPFAM" id="SSF52540">
    <property type="entry name" value="P-loop containing nucleoside triphosphate hydrolases"/>
    <property type="match status" value="2"/>
</dbReference>
<dbReference type="NCBIfam" id="TIGR02680">
    <property type="entry name" value="TIGR02680 family protein"/>
    <property type="match status" value="1"/>
</dbReference>
<feature type="coiled-coil region" evidence="1">
    <location>
        <begin position="860"/>
        <end position="976"/>
    </location>
</feature>
<organism evidence="3 4">
    <name type="scientific">Caloramator australicus RC3</name>
    <dbReference type="NCBI Taxonomy" id="857293"/>
    <lineage>
        <taxon>Bacteria</taxon>
        <taxon>Bacillati</taxon>
        <taxon>Bacillota</taxon>
        <taxon>Clostridia</taxon>
        <taxon>Eubacteriales</taxon>
        <taxon>Clostridiaceae</taxon>
        <taxon>Caloramator</taxon>
    </lineage>
</organism>
<comment type="caution">
    <text evidence="3">The sequence shown here is derived from an EMBL/GenBank/DDBJ whole genome shotgun (WGS) entry which is preliminary data.</text>
</comment>
<gene>
    <name evidence="3" type="ORF">CAAU_0243</name>
</gene>
<reference evidence="3 4" key="1">
    <citation type="journal article" date="2011" name="J. Bacteriol.">
        <title>Draft genome sequence of Caloramator australicus strain RC3T, a thermoanaerobe from the Great Artesian Basin of Australia.</title>
        <authorList>
            <person name="Ogg C.D."/>
            <person name="Patel B.K.C."/>
        </authorList>
    </citation>
    <scope>NUCLEOTIDE SEQUENCE [LARGE SCALE GENOMIC DNA]</scope>
    <source>
        <strain evidence="3 4">RC3</strain>
    </source>
</reference>
<dbReference type="InterPro" id="IPR027417">
    <property type="entry name" value="P-loop_NTPase"/>
</dbReference>
<evidence type="ECO:0000256" key="1">
    <source>
        <dbReference type="SAM" id="Coils"/>
    </source>
</evidence>
<evidence type="ECO:0000313" key="3">
    <source>
        <dbReference type="EMBL" id="CCC57892.1"/>
    </source>
</evidence>
<proteinExistence type="predicted"/>
<name>G0V452_9CLOT</name>
<dbReference type="RefSeq" id="WP_008907615.1">
    <property type="nucleotide sequence ID" value="NZ_CAKP01000009.1"/>
</dbReference>
<accession>G0V452</accession>
<dbReference type="EMBL" id="CAKP01000009">
    <property type="protein sequence ID" value="CCC57892.1"/>
    <property type="molecule type" value="Genomic_DNA"/>
</dbReference>
<evidence type="ECO:0000313" key="4">
    <source>
        <dbReference type="Proteomes" id="UP000007652"/>
    </source>
</evidence>